<organism evidence="1 2">
    <name type="scientific">Bacillus badius</name>
    <dbReference type="NCBI Taxonomy" id="1455"/>
    <lineage>
        <taxon>Bacteria</taxon>
        <taxon>Bacillati</taxon>
        <taxon>Bacillota</taxon>
        <taxon>Bacilli</taxon>
        <taxon>Bacillales</taxon>
        <taxon>Bacillaceae</taxon>
        <taxon>Pseudobacillus</taxon>
    </lineage>
</organism>
<evidence type="ECO:0000313" key="1">
    <source>
        <dbReference type="EMBL" id="KIL76904.1"/>
    </source>
</evidence>
<sequence length="41" mass="4727">MLYRFHIAIFHLSSSFPSIMKKLFQKLAATSLLKTAFVPIE</sequence>
<comment type="caution">
    <text evidence="1">The sequence shown here is derived from an EMBL/GenBank/DDBJ whole genome shotgun (WGS) entry which is preliminary data.</text>
</comment>
<protein>
    <recommendedName>
        <fullName evidence="3">Ribose 5-phosphate isomerase B</fullName>
    </recommendedName>
</protein>
<name>A0ABR5AQF8_BACBA</name>
<proteinExistence type="predicted"/>
<reference evidence="1 2" key="1">
    <citation type="submission" date="2015-01" db="EMBL/GenBank/DDBJ databases">
        <title>Genome Assembly of Bacillus badius MTCC 1458.</title>
        <authorList>
            <person name="Verma A."/>
            <person name="Khatri I."/>
            <person name="Mual P."/>
            <person name="Subramanian S."/>
            <person name="Krishnamurthi S."/>
        </authorList>
    </citation>
    <scope>NUCLEOTIDE SEQUENCE [LARGE SCALE GENOMIC DNA]</scope>
    <source>
        <strain evidence="1 2">MTCC 1458</strain>
    </source>
</reference>
<keyword evidence="2" id="KW-1185">Reference proteome</keyword>
<dbReference type="EMBL" id="JXLP01000019">
    <property type="protein sequence ID" value="KIL76904.1"/>
    <property type="molecule type" value="Genomic_DNA"/>
</dbReference>
<accession>A0ABR5AQF8</accession>
<evidence type="ECO:0008006" key="3">
    <source>
        <dbReference type="Google" id="ProtNLM"/>
    </source>
</evidence>
<gene>
    <name evidence="1" type="ORF">SD77_1864</name>
</gene>
<evidence type="ECO:0000313" key="2">
    <source>
        <dbReference type="Proteomes" id="UP000031982"/>
    </source>
</evidence>
<dbReference type="Proteomes" id="UP000031982">
    <property type="component" value="Unassembled WGS sequence"/>
</dbReference>